<evidence type="ECO:0000313" key="3">
    <source>
        <dbReference type="Proteomes" id="UP001221757"/>
    </source>
</evidence>
<sequence length="314" mass="33329">MIGDHESFDIRGQDLPITHLLLCTTTSNRSVCAIIAKWDHQGLLTLDDLPYFTAAILPAHSCTTSQVTAHVRASERTSAAKRARVERAGPSSATLFSCAKRRSAAGVGTVVLLDGSGGASGGQGAGLNGGTTTHVRMRSHSFTSKLSSRLAGFGVASPRSKGSTGEMESPGDGRGKGRDGKEREKEKHVVFPLYFGGGARPFSALLLAPGSVDGGDAGKRPSQIVYASGFVTRLVTPVLADPRAWKAFKMEVRRTKLVLHKQPGTTQYPNTCTTLGPHLKLVYDHPPPSTCSQHDAPTTLSTGFYDHPASMNMF</sequence>
<dbReference type="EMBL" id="JARKIE010000243">
    <property type="protein sequence ID" value="KAJ7662315.1"/>
    <property type="molecule type" value="Genomic_DNA"/>
</dbReference>
<dbReference type="AlphaFoldDB" id="A0AAD7CT84"/>
<accession>A0AAD7CT84</accession>
<organism evidence="2 3">
    <name type="scientific">Mycena rosella</name>
    <name type="common">Pink bonnet</name>
    <name type="synonym">Agaricus rosellus</name>
    <dbReference type="NCBI Taxonomy" id="1033263"/>
    <lineage>
        <taxon>Eukaryota</taxon>
        <taxon>Fungi</taxon>
        <taxon>Dikarya</taxon>
        <taxon>Basidiomycota</taxon>
        <taxon>Agaricomycotina</taxon>
        <taxon>Agaricomycetes</taxon>
        <taxon>Agaricomycetidae</taxon>
        <taxon>Agaricales</taxon>
        <taxon>Marasmiineae</taxon>
        <taxon>Mycenaceae</taxon>
        <taxon>Mycena</taxon>
    </lineage>
</organism>
<feature type="compositionally biased region" description="Basic and acidic residues" evidence="1">
    <location>
        <begin position="171"/>
        <end position="184"/>
    </location>
</feature>
<dbReference type="Proteomes" id="UP001221757">
    <property type="component" value="Unassembled WGS sequence"/>
</dbReference>
<protein>
    <submittedName>
        <fullName evidence="2">Uncharacterized protein</fullName>
    </submittedName>
</protein>
<name>A0AAD7CT84_MYCRO</name>
<comment type="caution">
    <text evidence="2">The sequence shown here is derived from an EMBL/GenBank/DDBJ whole genome shotgun (WGS) entry which is preliminary data.</text>
</comment>
<evidence type="ECO:0000313" key="2">
    <source>
        <dbReference type="EMBL" id="KAJ7662315.1"/>
    </source>
</evidence>
<gene>
    <name evidence="2" type="ORF">B0H17DRAFT_1212005</name>
</gene>
<proteinExistence type="predicted"/>
<keyword evidence="3" id="KW-1185">Reference proteome</keyword>
<feature type="region of interest" description="Disordered" evidence="1">
    <location>
        <begin position="153"/>
        <end position="184"/>
    </location>
</feature>
<reference evidence="2" key="1">
    <citation type="submission" date="2023-03" db="EMBL/GenBank/DDBJ databases">
        <title>Massive genome expansion in bonnet fungi (Mycena s.s.) driven by repeated elements and novel gene families across ecological guilds.</title>
        <authorList>
            <consortium name="Lawrence Berkeley National Laboratory"/>
            <person name="Harder C.B."/>
            <person name="Miyauchi S."/>
            <person name="Viragh M."/>
            <person name="Kuo A."/>
            <person name="Thoen E."/>
            <person name="Andreopoulos B."/>
            <person name="Lu D."/>
            <person name="Skrede I."/>
            <person name="Drula E."/>
            <person name="Henrissat B."/>
            <person name="Morin E."/>
            <person name="Kohler A."/>
            <person name="Barry K."/>
            <person name="LaButti K."/>
            <person name="Morin E."/>
            <person name="Salamov A."/>
            <person name="Lipzen A."/>
            <person name="Mereny Z."/>
            <person name="Hegedus B."/>
            <person name="Baldrian P."/>
            <person name="Stursova M."/>
            <person name="Weitz H."/>
            <person name="Taylor A."/>
            <person name="Grigoriev I.V."/>
            <person name="Nagy L.G."/>
            <person name="Martin F."/>
            <person name="Kauserud H."/>
        </authorList>
    </citation>
    <scope>NUCLEOTIDE SEQUENCE</scope>
    <source>
        <strain evidence="2">CBHHK067</strain>
    </source>
</reference>
<evidence type="ECO:0000256" key="1">
    <source>
        <dbReference type="SAM" id="MobiDB-lite"/>
    </source>
</evidence>